<evidence type="ECO:0000256" key="3">
    <source>
        <dbReference type="ARBA" id="ARBA00022801"/>
    </source>
</evidence>
<evidence type="ECO:0000256" key="2">
    <source>
        <dbReference type="ARBA" id="ARBA00022763"/>
    </source>
</evidence>
<dbReference type="PANTHER" id="PTHR10429">
    <property type="entry name" value="DNA-3-METHYLADENINE GLYCOSYLASE"/>
    <property type="match status" value="1"/>
</dbReference>
<sequence>MGGRSGLAPIPRPLFARPAAELARDLIGATLLMDGVGGLIVETEAYDHEDPASHSYAGRTARNAAMFGPPGHAYVYRSYGLHWCLNIVCGTEPSGSAVLIRALEPTAGIEVMQQRRGTVVPKLLCSGPGRLCQALGVTGALDGQPLDRPPFSILARREEVPVVSGPRIGITRGAETPWRFGLRGSAFLSRRFA</sequence>
<dbReference type="FunFam" id="3.10.300.10:FF:000001">
    <property type="entry name" value="Putative 3-methyladenine DNA glycosylase"/>
    <property type="match status" value="1"/>
</dbReference>
<proteinExistence type="inferred from homology"/>
<dbReference type="HAMAP" id="MF_00527">
    <property type="entry name" value="3MGH"/>
    <property type="match status" value="1"/>
</dbReference>
<comment type="similarity">
    <text evidence="1 5">Belongs to the DNA glycosylase MPG family.</text>
</comment>
<dbReference type="NCBIfam" id="TIGR00567">
    <property type="entry name" value="3mg"/>
    <property type="match status" value="1"/>
</dbReference>
<evidence type="ECO:0000313" key="7">
    <source>
        <dbReference type="Proteomes" id="UP000677537"/>
    </source>
</evidence>
<dbReference type="InterPro" id="IPR011034">
    <property type="entry name" value="Formyl_transferase-like_C_sf"/>
</dbReference>
<dbReference type="EMBL" id="JAGIZA010000002">
    <property type="protein sequence ID" value="MBP0491766.1"/>
    <property type="molecule type" value="Genomic_DNA"/>
</dbReference>
<dbReference type="Proteomes" id="UP000677537">
    <property type="component" value="Unassembled WGS sequence"/>
</dbReference>
<gene>
    <name evidence="6" type="ORF">J5Y10_03125</name>
</gene>
<accession>A0A940MTQ6</accession>
<dbReference type="NCBIfam" id="NF002003">
    <property type="entry name" value="PRK00802.1-3"/>
    <property type="match status" value="1"/>
</dbReference>
<dbReference type="GO" id="GO:0006284">
    <property type="term" value="P:base-excision repair"/>
    <property type="evidence" value="ECO:0007669"/>
    <property type="project" value="InterPro"/>
</dbReference>
<evidence type="ECO:0000256" key="1">
    <source>
        <dbReference type="ARBA" id="ARBA00009232"/>
    </source>
</evidence>
<dbReference type="AlphaFoldDB" id="A0A940MTQ6"/>
<keyword evidence="7" id="KW-1185">Reference proteome</keyword>
<keyword evidence="4 5" id="KW-0234">DNA repair</keyword>
<evidence type="ECO:0000313" key="6">
    <source>
        <dbReference type="EMBL" id="MBP0491766.1"/>
    </source>
</evidence>
<dbReference type="InterPro" id="IPR003180">
    <property type="entry name" value="MPG"/>
</dbReference>
<dbReference type="EC" id="3.2.2.-" evidence="5"/>
<dbReference type="PANTHER" id="PTHR10429:SF0">
    <property type="entry name" value="DNA-3-METHYLADENINE GLYCOSYLASE"/>
    <property type="match status" value="1"/>
</dbReference>
<dbReference type="GO" id="GO:0003905">
    <property type="term" value="F:alkylbase DNA N-glycosylase activity"/>
    <property type="evidence" value="ECO:0007669"/>
    <property type="project" value="InterPro"/>
</dbReference>
<organism evidence="6 7">
    <name type="scientific">Roseomonas indoligenes</name>
    <dbReference type="NCBI Taxonomy" id="2820811"/>
    <lineage>
        <taxon>Bacteria</taxon>
        <taxon>Pseudomonadati</taxon>
        <taxon>Pseudomonadota</taxon>
        <taxon>Alphaproteobacteria</taxon>
        <taxon>Acetobacterales</taxon>
        <taxon>Roseomonadaceae</taxon>
        <taxon>Roseomonas</taxon>
    </lineage>
</organism>
<evidence type="ECO:0000256" key="5">
    <source>
        <dbReference type="HAMAP-Rule" id="MF_00527"/>
    </source>
</evidence>
<protein>
    <recommendedName>
        <fullName evidence="5">Putative 3-methyladenine DNA glycosylase</fullName>
        <ecNumber evidence="5">3.2.2.-</ecNumber>
    </recommendedName>
</protein>
<dbReference type="Gene3D" id="3.10.300.10">
    <property type="entry name" value="Methylpurine-DNA glycosylase (MPG)"/>
    <property type="match status" value="1"/>
</dbReference>
<name>A0A940MTQ6_9PROT</name>
<dbReference type="GO" id="GO:0003677">
    <property type="term" value="F:DNA binding"/>
    <property type="evidence" value="ECO:0007669"/>
    <property type="project" value="InterPro"/>
</dbReference>
<dbReference type="Pfam" id="PF02245">
    <property type="entry name" value="Pur_DNA_glyco"/>
    <property type="match status" value="1"/>
</dbReference>
<keyword evidence="6" id="KW-0326">Glycosidase</keyword>
<dbReference type="InterPro" id="IPR036995">
    <property type="entry name" value="MPG_sf"/>
</dbReference>
<dbReference type="CDD" id="cd00540">
    <property type="entry name" value="AAG"/>
    <property type="match status" value="1"/>
</dbReference>
<dbReference type="SUPFAM" id="SSF50486">
    <property type="entry name" value="FMT C-terminal domain-like"/>
    <property type="match status" value="1"/>
</dbReference>
<comment type="caution">
    <text evidence="6">The sequence shown here is derived from an EMBL/GenBank/DDBJ whole genome shotgun (WGS) entry which is preliminary data.</text>
</comment>
<reference evidence="6" key="1">
    <citation type="submission" date="2021-03" db="EMBL/GenBank/DDBJ databases">
        <authorList>
            <person name="So Y."/>
        </authorList>
    </citation>
    <scope>NUCLEOTIDE SEQUENCE</scope>
    <source>
        <strain evidence="6">SG15</strain>
    </source>
</reference>
<keyword evidence="2 5" id="KW-0227">DNA damage</keyword>
<evidence type="ECO:0000256" key="4">
    <source>
        <dbReference type="ARBA" id="ARBA00023204"/>
    </source>
</evidence>
<keyword evidence="3 5" id="KW-0378">Hydrolase</keyword>